<evidence type="ECO:0008006" key="4">
    <source>
        <dbReference type="Google" id="ProtNLM"/>
    </source>
</evidence>
<dbReference type="PROSITE" id="PS51257">
    <property type="entry name" value="PROKAR_LIPOPROTEIN"/>
    <property type="match status" value="1"/>
</dbReference>
<organism evidence="2 3">
    <name type="scientific">Nocardia uniformis</name>
    <dbReference type="NCBI Taxonomy" id="53432"/>
    <lineage>
        <taxon>Bacteria</taxon>
        <taxon>Bacillati</taxon>
        <taxon>Actinomycetota</taxon>
        <taxon>Actinomycetes</taxon>
        <taxon>Mycobacteriales</taxon>
        <taxon>Nocardiaceae</taxon>
        <taxon>Nocardia</taxon>
    </lineage>
</organism>
<proteinExistence type="predicted"/>
<dbReference type="Proteomes" id="UP000586827">
    <property type="component" value="Unassembled WGS sequence"/>
</dbReference>
<evidence type="ECO:0000256" key="1">
    <source>
        <dbReference type="SAM" id="SignalP"/>
    </source>
</evidence>
<gene>
    <name evidence="2" type="ORF">HLB23_16120</name>
</gene>
<keyword evidence="3" id="KW-1185">Reference proteome</keyword>
<evidence type="ECO:0000313" key="2">
    <source>
        <dbReference type="EMBL" id="NNH71371.1"/>
    </source>
</evidence>
<accession>A0A849CE06</accession>
<evidence type="ECO:0000313" key="3">
    <source>
        <dbReference type="Proteomes" id="UP000586827"/>
    </source>
</evidence>
<dbReference type="RefSeq" id="WP_157552190.1">
    <property type="nucleotide sequence ID" value="NZ_JABELX010000005.1"/>
</dbReference>
<keyword evidence="1" id="KW-0732">Signal</keyword>
<dbReference type="AlphaFoldDB" id="A0A849CE06"/>
<comment type="caution">
    <text evidence="2">The sequence shown here is derived from an EMBL/GenBank/DDBJ whole genome shotgun (WGS) entry which is preliminary data.</text>
</comment>
<name>A0A849CE06_9NOCA</name>
<protein>
    <recommendedName>
        <fullName evidence="4">Lipoprotein</fullName>
    </recommendedName>
</protein>
<feature type="signal peptide" evidence="1">
    <location>
        <begin position="1"/>
        <end position="17"/>
    </location>
</feature>
<feature type="chain" id="PRO_5038831632" description="Lipoprotein" evidence="1">
    <location>
        <begin position="18"/>
        <end position="140"/>
    </location>
</feature>
<sequence length="140" mass="14894">MRFAAVLAITSTVALLAACGFGDGSATLTDDQLAREYSRTVYGTSLDDDAAGPEEATRAIVELVSDHCAVLGDMRERGLISTDPEYSTNASGLASLEVRFGQEAGFTARQTRDALGISARFRCDEFTPMLRAYDAANAVD</sequence>
<reference evidence="2 3" key="1">
    <citation type="submission" date="2020-05" db="EMBL/GenBank/DDBJ databases">
        <title>MicrobeNet Type strains.</title>
        <authorList>
            <person name="Nicholson A.C."/>
        </authorList>
    </citation>
    <scope>NUCLEOTIDE SEQUENCE [LARGE SCALE GENOMIC DNA]</scope>
    <source>
        <strain evidence="2 3">JCM 3224</strain>
    </source>
</reference>
<dbReference type="EMBL" id="JABELX010000005">
    <property type="protein sequence ID" value="NNH71371.1"/>
    <property type="molecule type" value="Genomic_DNA"/>
</dbReference>